<reference evidence="6" key="2">
    <citation type="submission" date="2004-02" db="EMBL/GenBank/DDBJ databases">
        <authorList>
            <consortium name="Genoscope"/>
            <consortium name="Whitehead Institute Centre for Genome Research"/>
        </authorList>
    </citation>
    <scope>NUCLEOTIDE SEQUENCE</scope>
</reference>
<dbReference type="FunFam" id="3.40.50.300:FF:001809">
    <property type="entry name" value="Si:ch1073-365p7.2"/>
    <property type="match status" value="1"/>
</dbReference>
<comment type="caution">
    <text evidence="6">The sequence shown here is derived from an EMBL/GenBank/DDBJ whole genome shotgun (WGS) entry which is preliminary data.</text>
</comment>
<dbReference type="PROSITE" id="PS51720">
    <property type="entry name" value="G_AIG1"/>
    <property type="match status" value="1"/>
</dbReference>
<feature type="region of interest" description="Disordered" evidence="4">
    <location>
        <begin position="123"/>
        <end position="144"/>
    </location>
</feature>
<reference evidence="6" key="1">
    <citation type="journal article" date="2004" name="Nature">
        <title>Genome duplication in the teleost fish Tetraodon nigroviridis reveals the early vertebrate proto-karyotype.</title>
        <authorList>
            <person name="Jaillon O."/>
            <person name="Aury J.-M."/>
            <person name="Brunet F."/>
            <person name="Petit J.-L."/>
            <person name="Stange-Thomann N."/>
            <person name="Mauceli E."/>
            <person name="Bouneau L."/>
            <person name="Fischer C."/>
            <person name="Ozouf-Costaz C."/>
            <person name="Bernot A."/>
            <person name="Nicaud S."/>
            <person name="Jaffe D."/>
            <person name="Fisher S."/>
            <person name="Lutfalla G."/>
            <person name="Dossat C."/>
            <person name="Segurens B."/>
            <person name="Dasilva C."/>
            <person name="Salanoubat M."/>
            <person name="Levy M."/>
            <person name="Boudet N."/>
            <person name="Castellano S."/>
            <person name="Anthouard V."/>
            <person name="Jubin C."/>
            <person name="Castelli V."/>
            <person name="Katinka M."/>
            <person name="Vacherie B."/>
            <person name="Biemont C."/>
            <person name="Skalli Z."/>
            <person name="Cattolico L."/>
            <person name="Poulain J."/>
            <person name="De Berardinis V."/>
            <person name="Cruaud C."/>
            <person name="Duprat S."/>
            <person name="Brottier P."/>
            <person name="Coutanceau J.-P."/>
            <person name="Gouzy J."/>
            <person name="Parra G."/>
            <person name="Lardier G."/>
            <person name="Chapple C."/>
            <person name="McKernan K.J."/>
            <person name="McEwan P."/>
            <person name="Bosak S."/>
            <person name="Kellis M."/>
            <person name="Volff J.-N."/>
            <person name="Guigo R."/>
            <person name="Zody M.C."/>
            <person name="Mesirov J."/>
            <person name="Lindblad-Toh K."/>
            <person name="Birren B."/>
            <person name="Nusbaum C."/>
            <person name="Kahn D."/>
            <person name="Robinson-Rechavi M."/>
            <person name="Laudet V."/>
            <person name="Schachter V."/>
            <person name="Quetier F."/>
            <person name="Saurin W."/>
            <person name="Scarpelli C."/>
            <person name="Wincker P."/>
            <person name="Lander E.S."/>
            <person name="Weissenbach J."/>
            <person name="Roest Crollius H."/>
        </authorList>
    </citation>
    <scope>NUCLEOTIDE SEQUENCE [LARGE SCALE GENOMIC DNA]</scope>
</reference>
<dbReference type="PANTHER" id="PTHR10903:SF179">
    <property type="entry name" value="GTPASE IMAP FAMILY MEMBER 8"/>
    <property type="match status" value="1"/>
</dbReference>
<evidence type="ECO:0000256" key="2">
    <source>
        <dbReference type="ARBA" id="ARBA00022741"/>
    </source>
</evidence>
<organism evidence="6">
    <name type="scientific">Tetraodon nigroviridis</name>
    <name type="common">Spotted green pufferfish</name>
    <name type="synonym">Chelonodon nigroviridis</name>
    <dbReference type="NCBI Taxonomy" id="99883"/>
    <lineage>
        <taxon>Eukaryota</taxon>
        <taxon>Metazoa</taxon>
        <taxon>Chordata</taxon>
        <taxon>Craniata</taxon>
        <taxon>Vertebrata</taxon>
        <taxon>Euteleostomi</taxon>
        <taxon>Actinopterygii</taxon>
        <taxon>Neopterygii</taxon>
        <taxon>Teleostei</taxon>
        <taxon>Neoteleostei</taxon>
        <taxon>Acanthomorphata</taxon>
        <taxon>Eupercaria</taxon>
        <taxon>Tetraodontiformes</taxon>
        <taxon>Tetradontoidea</taxon>
        <taxon>Tetraodontidae</taxon>
        <taxon>Tetraodon</taxon>
    </lineage>
</organism>
<gene>
    <name evidence="6" type="ORF">GSTENG00007058001</name>
</gene>
<name>Q4T505_TETNG</name>
<feature type="compositionally biased region" description="Basic and acidic residues" evidence="4">
    <location>
        <begin position="425"/>
        <end position="434"/>
    </location>
</feature>
<dbReference type="Gene3D" id="3.40.50.300">
    <property type="entry name" value="P-loop containing nucleotide triphosphate hydrolases"/>
    <property type="match status" value="3"/>
</dbReference>
<dbReference type="CDD" id="cd01852">
    <property type="entry name" value="AIG1"/>
    <property type="match status" value="1"/>
</dbReference>
<dbReference type="Pfam" id="PF04548">
    <property type="entry name" value="AIG1"/>
    <property type="match status" value="3"/>
</dbReference>
<sequence length="831" mass="92656">MSDGELSPWCLPQLKIVLLGGRNSGKSSLGNLILGKEEFVTRERTSCSRRVGVVSGRRLTVVDTPGWWCDFSSRDTSELVKREIRSSVSLCPPGPHAFLVTVKVSSGFSERRRRAVEEHVGLLGEGRGGGRAGADAPPLAGGQVRSQVSHPGLGRGREVAQLLEKIQELVTQNGNRAFETQHEVLQALAEENRRWEEEAQQRFLRVRERRTQVREKLRPVTNIRIVLLGAKGSGKTSTLNTILGLQGSPAPGRTAQCTTGRGLAFGRLLTLVDTPGWWMNYFGHESSRFDRDQLILSQSLCPPGPHVFLLTVRVDRAFTETYGRAVQEHVQLMGPLVWDRVIVLFTLGDWLGGTTIERCVESEGPPLKGLLERCGNRYHVVNNRSRGDGFQVRELIRKMEEMLAGSADGPHFEVRREVMEQMEEKVRRQEERAKERLRRKERQRQEGKLQPGSLQPLPELKVMLLGGSQTGKSSCGNTILRRRSFCTSVSTTSCREDRAQVFGRSLAVLDTPACFSLTSDLLEPARVLLLVVNVSSAFGDSQEEALEKQLEAAGAGVEELMELMEQMLMEDRPDVLRGGDGVCSAEEPQTEKSSRRSRLAPTCGWSIYTSRGPFHRRSYCLFLSFTVTEPGTPSSALVPLTSSDTGGQMVPLGAVGRAGLSSRGAGHRHRLRWNPNLLVCFSADHLHLRTNESLLDRLSPRRPRMLLALPPSHPRASADPAGVGARSLCHLQALIDGWDHSNLEELEAFIDLYFEMVWEQSLGPPEFPELEEQSGVKTGDEEVLLSIDRKLSKLELLEDIQKELKELRTSLEHSWKLTEELREHKHDKSDT</sequence>
<dbReference type="OrthoDB" id="9982588at2759"/>
<dbReference type="AlphaFoldDB" id="Q4T505"/>
<dbReference type="InterPro" id="IPR045058">
    <property type="entry name" value="GIMA/IAN/Toc"/>
</dbReference>
<evidence type="ECO:0000256" key="1">
    <source>
        <dbReference type="ARBA" id="ARBA00008535"/>
    </source>
</evidence>
<dbReference type="InterPro" id="IPR027417">
    <property type="entry name" value="P-loop_NTPase"/>
</dbReference>
<dbReference type="SUPFAM" id="SSF52540">
    <property type="entry name" value="P-loop containing nucleoside triphosphate hydrolases"/>
    <property type="match status" value="3"/>
</dbReference>
<feature type="domain" description="AIG1-type G" evidence="5">
    <location>
        <begin position="220"/>
        <end position="420"/>
    </location>
</feature>
<keyword evidence="3" id="KW-0342">GTP-binding</keyword>
<comment type="similarity">
    <text evidence="1">Belongs to the TRAFAC class TrmE-Era-EngA-EngB-Septin-like GTPase superfamily. AIG1/Toc34/Toc159-like paraseptin GTPase family. IAN subfamily.</text>
</comment>
<keyword evidence="2" id="KW-0547">Nucleotide-binding</keyword>
<dbReference type="GO" id="GO:0005525">
    <property type="term" value="F:GTP binding"/>
    <property type="evidence" value="ECO:0007669"/>
    <property type="project" value="UniProtKB-KW"/>
</dbReference>
<dbReference type="PANTHER" id="PTHR10903">
    <property type="entry name" value="GTPASE, IMAP FAMILY MEMBER-RELATED"/>
    <property type="match status" value="1"/>
</dbReference>
<feature type="compositionally biased region" description="Low complexity" evidence="4">
    <location>
        <begin position="133"/>
        <end position="142"/>
    </location>
</feature>
<accession>Q4T505</accession>
<proteinExistence type="inferred from homology"/>
<evidence type="ECO:0000259" key="5">
    <source>
        <dbReference type="PROSITE" id="PS51720"/>
    </source>
</evidence>
<dbReference type="KEGG" id="tng:GSTEN00007058G001"/>
<dbReference type="InterPro" id="IPR006703">
    <property type="entry name" value="G_AIG1"/>
</dbReference>
<dbReference type="EMBL" id="CAAE01009476">
    <property type="protein sequence ID" value="CAF92027.1"/>
    <property type="molecule type" value="Genomic_DNA"/>
</dbReference>
<protein>
    <submittedName>
        <fullName evidence="6">(spotted green pufferfish) hypothetical protein</fullName>
    </submittedName>
</protein>
<evidence type="ECO:0000256" key="3">
    <source>
        <dbReference type="ARBA" id="ARBA00023134"/>
    </source>
</evidence>
<evidence type="ECO:0000256" key="4">
    <source>
        <dbReference type="SAM" id="MobiDB-lite"/>
    </source>
</evidence>
<evidence type="ECO:0000313" key="6">
    <source>
        <dbReference type="EMBL" id="CAF92027.1"/>
    </source>
</evidence>
<feature type="region of interest" description="Disordered" evidence="4">
    <location>
        <begin position="425"/>
        <end position="454"/>
    </location>
</feature>
<feature type="compositionally biased region" description="Gly residues" evidence="4">
    <location>
        <begin position="123"/>
        <end position="132"/>
    </location>
</feature>